<evidence type="ECO:0000256" key="4">
    <source>
        <dbReference type="ARBA" id="ARBA00023163"/>
    </source>
</evidence>
<organism evidence="7 8">
    <name type="scientific">Abeliophyllum distichum</name>
    <dbReference type="NCBI Taxonomy" id="126358"/>
    <lineage>
        <taxon>Eukaryota</taxon>
        <taxon>Viridiplantae</taxon>
        <taxon>Streptophyta</taxon>
        <taxon>Embryophyta</taxon>
        <taxon>Tracheophyta</taxon>
        <taxon>Spermatophyta</taxon>
        <taxon>Magnoliopsida</taxon>
        <taxon>eudicotyledons</taxon>
        <taxon>Gunneridae</taxon>
        <taxon>Pentapetalae</taxon>
        <taxon>asterids</taxon>
        <taxon>lamiids</taxon>
        <taxon>Lamiales</taxon>
        <taxon>Oleaceae</taxon>
        <taxon>Forsythieae</taxon>
        <taxon>Abeliophyllum</taxon>
    </lineage>
</organism>
<evidence type="ECO:0000256" key="2">
    <source>
        <dbReference type="ARBA" id="ARBA00007646"/>
    </source>
</evidence>
<evidence type="ECO:0000256" key="6">
    <source>
        <dbReference type="SAM" id="MobiDB-lite"/>
    </source>
</evidence>
<protein>
    <submittedName>
        <fullName evidence="7">Transcription initiation factor TFIID subunit 9</fullName>
    </submittedName>
</protein>
<dbReference type="InterPro" id="IPR051431">
    <property type="entry name" value="TFIID_subunit_9"/>
</dbReference>
<feature type="region of interest" description="Disordered" evidence="6">
    <location>
        <begin position="129"/>
        <end position="187"/>
    </location>
</feature>
<proteinExistence type="inferred from homology"/>
<comment type="similarity">
    <text evidence="2">Belongs to the TAF9 family.</text>
</comment>
<dbReference type="InterPro" id="IPR009072">
    <property type="entry name" value="Histone-fold"/>
</dbReference>
<gene>
    <name evidence="7" type="ORF">Adt_28942</name>
</gene>
<keyword evidence="8" id="KW-1185">Reference proteome</keyword>
<dbReference type="GO" id="GO:0005634">
    <property type="term" value="C:nucleus"/>
    <property type="evidence" value="ECO:0007669"/>
    <property type="project" value="UniProtKB-SubCell"/>
</dbReference>
<dbReference type="PANTHER" id="PTHR48068">
    <property type="entry name" value="TAF9 RNA POLYMERASE II, TATA BOX-BINDING PROTEIN (TBP)-ASSOCIATED FACTOR"/>
    <property type="match status" value="1"/>
</dbReference>
<feature type="compositionally biased region" description="Acidic residues" evidence="6">
    <location>
        <begin position="137"/>
        <end position="146"/>
    </location>
</feature>
<dbReference type="CDD" id="cd07979">
    <property type="entry name" value="HFD_TAF9"/>
    <property type="match status" value="1"/>
</dbReference>
<dbReference type="FunFam" id="1.10.20.10:FF:000018">
    <property type="entry name" value="Transcription initiation factor TFIID subunit 9"/>
    <property type="match status" value="1"/>
</dbReference>
<comment type="caution">
    <text evidence="7">The sequence shown here is derived from an EMBL/GenBank/DDBJ whole genome shotgun (WGS) entry which is preliminary data.</text>
</comment>
<keyword evidence="3" id="KW-0805">Transcription regulation</keyword>
<reference evidence="8" key="1">
    <citation type="submission" date="2024-07" db="EMBL/GenBank/DDBJ databases">
        <title>Two chromosome-level genome assemblies of Korean endemic species Abeliophyllum distichum and Forsythia ovata (Oleaceae).</title>
        <authorList>
            <person name="Jang H."/>
        </authorList>
    </citation>
    <scope>NUCLEOTIDE SEQUENCE [LARGE SCALE GENOMIC DNA]</scope>
</reference>
<evidence type="ECO:0000313" key="7">
    <source>
        <dbReference type="EMBL" id="KAL2493314.1"/>
    </source>
</evidence>
<evidence type="ECO:0000256" key="1">
    <source>
        <dbReference type="ARBA" id="ARBA00004123"/>
    </source>
</evidence>
<sequence length="187" mass="21146">MAERGEEDIPRDAKVVKTLLKSMNVDDYEPRVVHQFLELWYRYVVDVLTDAQVYSEHAGKSTIDSDDIKLAIQSKVNFSFSQPPPREVLLELARNRNKIPLPKSIVGPGIPLPPEQDTLISPNYQLAIQKRRSQPMEETEDDDEGVDPTPTPTPTPTPNPNLSQDRRDLPQGTPQRVSFPLGAKRPR</sequence>
<dbReference type="Proteomes" id="UP001604336">
    <property type="component" value="Unassembled WGS sequence"/>
</dbReference>
<dbReference type="AlphaFoldDB" id="A0ABD1S257"/>
<comment type="subcellular location">
    <subcellularLocation>
        <location evidence="1">Nucleus</location>
    </subcellularLocation>
</comment>
<evidence type="ECO:0000256" key="5">
    <source>
        <dbReference type="ARBA" id="ARBA00023242"/>
    </source>
</evidence>
<accession>A0ABD1S257</accession>
<dbReference type="SUPFAM" id="SSF47113">
    <property type="entry name" value="Histone-fold"/>
    <property type="match status" value="1"/>
</dbReference>
<name>A0ABD1S257_9LAMI</name>
<dbReference type="InterPro" id="IPR003162">
    <property type="entry name" value="TFIID-31"/>
</dbReference>
<dbReference type="PANTHER" id="PTHR48068:SF4">
    <property type="entry name" value="TATA-BOX BINDING PROTEIN ASSOCIATED FACTOR 9"/>
    <property type="match status" value="1"/>
</dbReference>
<dbReference type="Pfam" id="PF02291">
    <property type="entry name" value="TFIID-31kDa"/>
    <property type="match status" value="1"/>
</dbReference>
<evidence type="ECO:0000313" key="8">
    <source>
        <dbReference type="Proteomes" id="UP001604336"/>
    </source>
</evidence>
<dbReference type="EMBL" id="JBFOLK010000008">
    <property type="protein sequence ID" value="KAL2493314.1"/>
    <property type="molecule type" value="Genomic_DNA"/>
</dbReference>
<keyword evidence="5" id="KW-0539">Nucleus</keyword>
<evidence type="ECO:0000256" key="3">
    <source>
        <dbReference type="ARBA" id="ARBA00023015"/>
    </source>
</evidence>
<dbReference type="Gene3D" id="1.10.20.10">
    <property type="entry name" value="Histone, subunit A"/>
    <property type="match status" value="1"/>
</dbReference>
<feature type="compositionally biased region" description="Pro residues" evidence="6">
    <location>
        <begin position="149"/>
        <end position="159"/>
    </location>
</feature>
<keyword evidence="4" id="KW-0804">Transcription</keyword>